<dbReference type="Pfam" id="PF03810">
    <property type="entry name" value="IBN_N"/>
    <property type="match status" value="1"/>
</dbReference>
<organism evidence="6 7">
    <name type="scientific">Abrus precatorius</name>
    <name type="common">Indian licorice</name>
    <name type="synonym">Glycine abrus</name>
    <dbReference type="NCBI Taxonomy" id="3816"/>
    <lineage>
        <taxon>Eukaryota</taxon>
        <taxon>Viridiplantae</taxon>
        <taxon>Streptophyta</taxon>
        <taxon>Embryophyta</taxon>
        <taxon>Tracheophyta</taxon>
        <taxon>Spermatophyta</taxon>
        <taxon>Magnoliopsida</taxon>
        <taxon>eudicotyledons</taxon>
        <taxon>Gunneridae</taxon>
        <taxon>Pentapetalae</taxon>
        <taxon>rosids</taxon>
        <taxon>fabids</taxon>
        <taxon>Fabales</taxon>
        <taxon>Fabaceae</taxon>
        <taxon>Papilionoideae</taxon>
        <taxon>50 kb inversion clade</taxon>
        <taxon>NPAAA clade</taxon>
        <taxon>indigoferoid/millettioid clade</taxon>
        <taxon>Abreae</taxon>
        <taxon>Abrus</taxon>
    </lineage>
</organism>
<dbReference type="GeneID" id="113846276"/>
<reference evidence="7" key="2">
    <citation type="submission" date="2025-08" db="UniProtKB">
        <authorList>
            <consortium name="RefSeq"/>
        </authorList>
    </citation>
    <scope>IDENTIFICATION</scope>
    <source>
        <tissue evidence="7">Young leaves</tissue>
    </source>
</reference>
<dbReference type="GO" id="GO:0005049">
    <property type="term" value="F:nuclear export signal receptor activity"/>
    <property type="evidence" value="ECO:0007669"/>
    <property type="project" value="TreeGrafter"/>
</dbReference>
<evidence type="ECO:0000313" key="7">
    <source>
        <dbReference type="RefSeq" id="XP_027330150.1"/>
    </source>
</evidence>
<dbReference type="OrthoDB" id="3268246at2759"/>
<dbReference type="GO" id="GO:0006611">
    <property type="term" value="P:protein export from nucleus"/>
    <property type="evidence" value="ECO:0007669"/>
    <property type="project" value="TreeGrafter"/>
</dbReference>
<evidence type="ECO:0000256" key="2">
    <source>
        <dbReference type="ARBA" id="ARBA00022448"/>
    </source>
</evidence>
<feature type="compositionally biased region" description="Acidic residues" evidence="4">
    <location>
        <begin position="992"/>
        <end position="1038"/>
    </location>
</feature>
<comment type="subcellular location">
    <subcellularLocation>
        <location evidence="1">Nucleus</location>
    </subcellularLocation>
</comment>
<reference evidence="6" key="1">
    <citation type="journal article" date="2019" name="Toxins">
        <title>Detection of Abrin-Like and Prepropulchellin-Like Toxin Genes and Transcripts Using Whole Genome Sequencing and Full-Length Transcript Sequencing of Abrus precatorius.</title>
        <authorList>
            <person name="Hovde B.T."/>
            <person name="Daligault H.E."/>
            <person name="Hanschen E.R."/>
            <person name="Kunde Y.A."/>
            <person name="Johnson M.B."/>
            <person name="Starkenburg S.R."/>
            <person name="Johnson S.L."/>
        </authorList>
    </citation>
    <scope>NUCLEOTIDE SEQUENCE [LARGE SCALE GENOMIC DNA]</scope>
</reference>
<dbReference type="GO" id="GO:0005829">
    <property type="term" value="C:cytosol"/>
    <property type="evidence" value="ECO:0007669"/>
    <property type="project" value="TreeGrafter"/>
</dbReference>
<protein>
    <submittedName>
        <fullName evidence="7">Importin beta-like SAD2 isoform X1</fullName>
    </submittedName>
</protein>
<evidence type="ECO:0000256" key="3">
    <source>
        <dbReference type="ARBA" id="ARBA00023242"/>
    </source>
</evidence>
<feature type="domain" description="Importin N-terminal" evidence="5">
    <location>
        <begin position="44"/>
        <end position="117"/>
    </location>
</feature>
<dbReference type="InterPro" id="IPR001494">
    <property type="entry name" value="Importin-beta_N"/>
</dbReference>
<dbReference type="Proteomes" id="UP000694853">
    <property type="component" value="Unplaced"/>
</dbReference>
<dbReference type="AlphaFoldDB" id="A0A8B8JFB2"/>
<dbReference type="GO" id="GO:0006606">
    <property type="term" value="P:protein import into nucleus"/>
    <property type="evidence" value="ECO:0007669"/>
    <property type="project" value="TreeGrafter"/>
</dbReference>
<sequence>MQKRVTETRVSVSQLSSAMAEEVTQIGHLLNQTLSPVADAVRAATDALDRLSLTPHFPFYLLSISTGGENQGQKIAAATYLKNFTRRKVDSNGTSPSNVSKEFKEQLMHALLQVELSVLKILVEVFRAIAVADFVKQNLWPELVPNLQSAIQNSHLINGSNPKWNTVNALIVLHALLRPFQYFLNPKVAKEPVPPQLELIAKEILVPLLAVFHQFVVKVLATHYKAEIETEKVLLTICKCLHFAVRSYMPSTLVPLLPSFCRDLMSILGSLSLDSMVAQEDENLTRLKTGKRSLLLFSALVTRHRKHSDKLMPEIINCVLNIVKFSKNTSELPFLSERLLSLGFDVISNVLETGPGWRLVSPHFTTLLESAIFPALVMNEKDMSEWEEDPDEYIRKNLPSDIDEICGWREDLFTARKSSVNLLGVISMSKGPPMETATESLSASSKRKKGQKNKKSNQRRSMGELLVLPFLSKFPIPSYSNVSQKKILNDYFGVLMAYGGLQDFLREQEPGNVTILIRTRILPLYTVAAYLPYLVASANWVLGELGSCLPEEMSAEVYSQLLMALVMPDKQDTSCYPVRVSAAGAITTLLDNDYMPPDFLPLLQVIVANIGNDESESSILFQLLSSIMESGDEKIAVHIPHIVPSLVDPISKWLNPNLEPWTQVVERAIAALAIMGHTWVDSRPEESESEESREKWATGQAAIGRAFAALLQQAWLTPLCTLDQQDQHFPPSSCIEDLTTLLQSVILSVDGNHMIEELKVSELLLVWAEMVAEWHAWEESEDLSIFDVIKEIVNLDCRYRLKNFIEKEVPPPPAPPVPERSIIEGIATFISEAIKQYHSATLRACSCVHLLLHCPTYSLETEGVKQSLAIAFSRAAFSRFLEVQKTPSSLWKPLLLAISSCYLCYPDIVDGILEKGEQGGIAIWASALCHVSNKSFEAGLTAESEMKLTVMTLARLIEQLLKQGKSGDSAFQNCFTSLLEVSVRLKEAQDGNGDEQDADEAENDDDDDEEEDEDSDNDDFEDYDEDSEAEEYEETEEEFLNRYAKAAEALENGSIIEEGDDEDQELELELGQLIDVDEQKVVLSLMDRYHHVLMQGQFLSSELIMNFLNTFPGHGIYFQQYR</sequence>
<evidence type="ECO:0000256" key="4">
    <source>
        <dbReference type="SAM" id="MobiDB-lite"/>
    </source>
</evidence>
<proteinExistence type="predicted"/>
<feature type="region of interest" description="Disordered" evidence="4">
    <location>
        <begin position="987"/>
        <end position="1038"/>
    </location>
</feature>
<dbReference type="RefSeq" id="XP_027330150.1">
    <property type="nucleotide sequence ID" value="XM_027474349.1"/>
</dbReference>
<dbReference type="InterPro" id="IPR016024">
    <property type="entry name" value="ARM-type_fold"/>
</dbReference>
<keyword evidence="2" id="KW-0813">Transport</keyword>
<dbReference type="GO" id="GO:0031267">
    <property type="term" value="F:small GTPase binding"/>
    <property type="evidence" value="ECO:0007669"/>
    <property type="project" value="InterPro"/>
</dbReference>
<keyword evidence="3" id="KW-0539">Nucleus</keyword>
<dbReference type="PANTHER" id="PTHR10997:SF29">
    <property type="entry name" value="ARM REPEAT SUPERFAMILY PROTEIN"/>
    <property type="match status" value="1"/>
</dbReference>
<evidence type="ECO:0000313" key="6">
    <source>
        <dbReference type="Proteomes" id="UP000694853"/>
    </source>
</evidence>
<dbReference type="PROSITE" id="PS50166">
    <property type="entry name" value="IMPORTIN_B_NT"/>
    <property type="match status" value="1"/>
</dbReference>
<dbReference type="KEGG" id="aprc:113846276"/>
<name>A0A8B8JFB2_ABRPR</name>
<keyword evidence="6" id="KW-1185">Reference proteome</keyword>
<dbReference type="Gene3D" id="1.25.10.10">
    <property type="entry name" value="Leucine-rich Repeat Variant"/>
    <property type="match status" value="1"/>
</dbReference>
<accession>A0A8B8JFB2</accession>
<dbReference type="PANTHER" id="PTHR10997">
    <property type="entry name" value="IMPORTIN-7, 8, 11"/>
    <property type="match status" value="1"/>
</dbReference>
<evidence type="ECO:0000256" key="1">
    <source>
        <dbReference type="ARBA" id="ARBA00004123"/>
    </source>
</evidence>
<dbReference type="SUPFAM" id="SSF48371">
    <property type="entry name" value="ARM repeat"/>
    <property type="match status" value="1"/>
</dbReference>
<dbReference type="GO" id="GO:0005635">
    <property type="term" value="C:nuclear envelope"/>
    <property type="evidence" value="ECO:0007669"/>
    <property type="project" value="TreeGrafter"/>
</dbReference>
<dbReference type="InterPro" id="IPR011989">
    <property type="entry name" value="ARM-like"/>
</dbReference>
<gene>
    <name evidence="7" type="primary">LOC113846276</name>
</gene>
<feature type="compositionally biased region" description="Basic residues" evidence="4">
    <location>
        <begin position="445"/>
        <end position="458"/>
    </location>
</feature>
<evidence type="ECO:0000259" key="5">
    <source>
        <dbReference type="PROSITE" id="PS50166"/>
    </source>
</evidence>
<feature type="region of interest" description="Disordered" evidence="4">
    <location>
        <begin position="433"/>
        <end position="459"/>
    </location>
</feature>